<evidence type="ECO:0000313" key="1">
    <source>
        <dbReference type="EMBL" id="QDH49616.1"/>
    </source>
</evidence>
<sequence>MQSKVHSHLSGKNVRPFEMTAVTDAAVSRLRDIGLVFDRATVQHQIGELNRAGAFDSISGRGMDASFTAPVTNPSLPTPIQFLQQWLPGFVKVMTAARKIDELVGITTVGSWEDQEIVQGMVEPAGTAAEYGDFTNIPLTSWNTNFDRRTIVRGELGILVGMLEEARSSAMRLNSAETKRQQSAVGLEVMRNAIGFFGWYNGKNRTFGFLNDPNLPAALTSTTTNGWRNGTFQQIINDVRIMVQELRVNSQDQINPQDLDLVLALPTNVVDFLSITTDFGISVRGWIEQTYPNLRIVSAPELMGAIEGEDGEYENVAYLYAESIDNSIDGSSDGGEVFMQMVQTKFMTLGVEKRAKSYVEDYANATAGVLLKRPWAVVRMIGI</sequence>
<dbReference type="GeneID" id="55620331"/>
<dbReference type="RefSeq" id="YP_009849867.1">
    <property type="nucleotide sequence ID" value="NC_048796.1"/>
</dbReference>
<accession>A0A514A8M3</accession>
<protein>
    <submittedName>
        <fullName evidence="1">Major capsid protein</fullName>
    </submittedName>
</protein>
<name>A0A514A8M3_9CAUD</name>
<organism evidence="1 2">
    <name type="scientific">Pantoea phage Kyle</name>
    <dbReference type="NCBI Taxonomy" id="2589665"/>
    <lineage>
        <taxon>Viruses</taxon>
        <taxon>Duplodnaviria</taxon>
        <taxon>Heunggongvirae</taxon>
        <taxon>Uroviricota</taxon>
        <taxon>Caudoviricetes</taxon>
        <taxon>Lindbergviridae</taxon>
        <taxon>Kylevirus</taxon>
        <taxon>Kylevirus kyle</taxon>
    </lineage>
</organism>
<dbReference type="EMBL" id="MN038177">
    <property type="protein sequence ID" value="QDH49616.1"/>
    <property type="molecule type" value="Genomic_DNA"/>
</dbReference>
<proteinExistence type="predicted"/>
<dbReference type="KEGG" id="vg:55620331"/>
<dbReference type="Proteomes" id="UP000319711">
    <property type="component" value="Segment"/>
</dbReference>
<evidence type="ECO:0000313" key="2">
    <source>
        <dbReference type="Proteomes" id="UP000319711"/>
    </source>
</evidence>
<keyword evidence="2" id="KW-1185">Reference proteome</keyword>
<gene>
    <name evidence="1" type="primary">32</name>
    <name evidence="1" type="ORF">KYLE_35</name>
</gene>
<reference evidence="1 2" key="1">
    <citation type="submission" date="2019-06" db="EMBL/GenBank/DDBJ databases">
        <authorList>
            <person name="Fakulujo A."/>
            <person name="Fiaz D."/>
            <person name="Garg S."/>
            <person name="Gordon G."/>
            <person name="Haider Z."/>
            <person name="Hale A."/>
            <person name="Hodges K."/>
            <person name="Jacob L."/>
            <person name="Kandil F."/>
            <person name="Kincaid V."/>
            <person name="Melchor-Guerra M."/>
            <person name="Morrelli A."/>
            <person name="Morris R."/>
            <person name="Nawaz M."/>
            <person name="Nguyen N."/>
            <person name="Omair A."/>
            <person name="Pray J."/>
            <person name="Saleem H."/>
            <person name="Saravane K."/>
            <person name="Sharma A."/>
            <person name="Singh A."/>
            <person name="Walston M."/>
            <person name="Zaman H."/>
            <person name="Puthuveetil N."/>
            <person name="Do L."/>
            <person name="Islam N."/>
            <person name="Johnson A."/>
        </authorList>
    </citation>
    <scope>NUCLEOTIDE SEQUENCE [LARGE SCALE GENOMIC DNA]</scope>
</reference>